<proteinExistence type="predicted"/>
<reference evidence="1 2" key="1">
    <citation type="journal article" date="2024" name="BMC Genomics">
        <title>De novo assembly and annotation of Popillia japonica's genome with initial clues to its potential as an invasive pest.</title>
        <authorList>
            <person name="Cucini C."/>
            <person name="Boschi S."/>
            <person name="Funari R."/>
            <person name="Cardaioli E."/>
            <person name="Iannotti N."/>
            <person name="Marturano G."/>
            <person name="Paoli F."/>
            <person name="Bruttini M."/>
            <person name="Carapelli A."/>
            <person name="Frati F."/>
            <person name="Nardi F."/>
        </authorList>
    </citation>
    <scope>NUCLEOTIDE SEQUENCE [LARGE SCALE GENOMIC DNA]</scope>
    <source>
        <strain evidence="1">DMR45628</strain>
    </source>
</reference>
<keyword evidence="2" id="KW-1185">Reference proteome</keyword>
<dbReference type="AlphaFoldDB" id="A0AAW1MGP2"/>
<gene>
    <name evidence="1" type="ORF">QE152_g6845</name>
</gene>
<dbReference type="Proteomes" id="UP001458880">
    <property type="component" value="Unassembled WGS sequence"/>
</dbReference>
<protein>
    <submittedName>
        <fullName evidence="1">Uncharacterized protein</fullName>
    </submittedName>
</protein>
<name>A0AAW1MGP2_POPJA</name>
<organism evidence="1 2">
    <name type="scientific">Popillia japonica</name>
    <name type="common">Japanese beetle</name>
    <dbReference type="NCBI Taxonomy" id="7064"/>
    <lineage>
        <taxon>Eukaryota</taxon>
        <taxon>Metazoa</taxon>
        <taxon>Ecdysozoa</taxon>
        <taxon>Arthropoda</taxon>
        <taxon>Hexapoda</taxon>
        <taxon>Insecta</taxon>
        <taxon>Pterygota</taxon>
        <taxon>Neoptera</taxon>
        <taxon>Endopterygota</taxon>
        <taxon>Coleoptera</taxon>
        <taxon>Polyphaga</taxon>
        <taxon>Scarabaeiformia</taxon>
        <taxon>Scarabaeidae</taxon>
        <taxon>Rutelinae</taxon>
        <taxon>Popillia</taxon>
    </lineage>
</organism>
<sequence>MCDNPEVTAKLSNKEIFTVLDFKDGFYHVELEEESTDTLSRAYLKDEVVDDKELAEVIHCITVKSFINITDEKKKEFIEKTKTDEILSQVLLVGPKSSNPLSHVYVAIEPGPSVSSENMTFECAGAPGNLQLAFWAETQKETTLNVGNTTLNKYICQIIKKFVFICFPRMPIIAKNIDCI</sequence>
<evidence type="ECO:0000313" key="1">
    <source>
        <dbReference type="EMBL" id="KAK9745507.1"/>
    </source>
</evidence>
<comment type="caution">
    <text evidence="1">The sequence shown here is derived from an EMBL/GenBank/DDBJ whole genome shotgun (WGS) entry which is preliminary data.</text>
</comment>
<dbReference type="EMBL" id="JASPKY010000048">
    <property type="protein sequence ID" value="KAK9745507.1"/>
    <property type="molecule type" value="Genomic_DNA"/>
</dbReference>
<accession>A0AAW1MGP2</accession>
<evidence type="ECO:0000313" key="2">
    <source>
        <dbReference type="Proteomes" id="UP001458880"/>
    </source>
</evidence>